<dbReference type="STRING" id="1190415.SAMN05216593_101121"/>
<dbReference type="Proteomes" id="UP000183983">
    <property type="component" value="Unassembled WGS sequence"/>
</dbReference>
<protein>
    <submittedName>
        <fullName evidence="1">Uncharacterized protein</fullName>
    </submittedName>
</protein>
<gene>
    <name evidence="1" type="ORF">SAMN05216593_101121</name>
</gene>
<dbReference type="RefSeq" id="WP_175561625.1">
    <property type="nucleotide sequence ID" value="NZ_FRDA01000001.1"/>
</dbReference>
<dbReference type="AlphaFoldDB" id="A0A1M7J599"/>
<name>A0A1M7J599_9PSED</name>
<reference evidence="1 2" key="1">
    <citation type="submission" date="2016-11" db="EMBL/GenBank/DDBJ databases">
        <authorList>
            <person name="Jaros S."/>
            <person name="Januszkiewicz K."/>
            <person name="Wedrychowicz H."/>
        </authorList>
    </citation>
    <scope>NUCLEOTIDE SEQUENCE [LARGE SCALE GENOMIC DNA]</scope>
    <source>
        <strain evidence="1 2">LMG 26898</strain>
    </source>
</reference>
<proteinExistence type="predicted"/>
<evidence type="ECO:0000313" key="1">
    <source>
        <dbReference type="EMBL" id="SHM48102.1"/>
    </source>
</evidence>
<sequence length="51" mass="5890">MLDILVNIFKTLLQIWSSLTNDQKDSISKAFTDLFEDLFRAYYKENSGGAQ</sequence>
<dbReference type="EMBL" id="FRDA01000001">
    <property type="protein sequence ID" value="SHM48102.1"/>
    <property type="molecule type" value="Genomic_DNA"/>
</dbReference>
<organism evidence="1 2">
    <name type="scientific">Pseudomonas asturiensis</name>
    <dbReference type="NCBI Taxonomy" id="1190415"/>
    <lineage>
        <taxon>Bacteria</taxon>
        <taxon>Pseudomonadati</taxon>
        <taxon>Pseudomonadota</taxon>
        <taxon>Gammaproteobacteria</taxon>
        <taxon>Pseudomonadales</taxon>
        <taxon>Pseudomonadaceae</taxon>
        <taxon>Pseudomonas</taxon>
    </lineage>
</organism>
<accession>A0A1M7J599</accession>
<evidence type="ECO:0000313" key="2">
    <source>
        <dbReference type="Proteomes" id="UP000183983"/>
    </source>
</evidence>